<sequence length="217" mass="24913">MDLNNLGRLRMKHDKEQSETESNDDASFQELFEELEEDVDDEFMSKYREQRLQQLAEDIKQVQKNVQNDGYGTLTTFNDENALMRLTSQTDLVVIHFFLNTFQKCKIMDERLTELAQKHLMTRFLRISVEDSPFLVAKLNIKVLPCLVAYKNGAERDRIVGFSRLGNNPNDFSVTSLETILLECGILVRRAAKLSVLNSAKGLPRTSVSDDECDLDI</sequence>
<dbReference type="Pfam" id="PF02114">
    <property type="entry name" value="Phosducin"/>
    <property type="match status" value="1"/>
</dbReference>
<organism evidence="4 5">
    <name type="scientific">Lachancea fermentati</name>
    <name type="common">Zygosaccharomyces fermentati</name>
    <dbReference type="NCBI Taxonomy" id="4955"/>
    <lineage>
        <taxon>Eukaryota</taxon>
        <taxon>Fungi</taxon>
        <taxon>Dikarya</taxon>
        <taxon>Ascomycota</taxon>
        <taxon>Saccharomycotina</taxon>
        <taxon>Saccharomycetes</taxon>
        <taxon>Saccharomycetales</taxon>
        <taxon>Saccharomycetaceae</taxon>
        <taxon>Lachancea</taxon>
    </lineage>
</organism>
<dbReference type="Proteomes" id="UP000190831">
    <property type="component" value="Chromosome H"/>
</dbReference>
<dbReference type="InterPro" id="IPR036249">
    <property type="entry name" value="Thioredoxin-like_sf"/>
</dbReference>
<dbReference type="OMA" id="CVIAFID"/>
<evidence type="ECO:0000256" key="2">
    <source>
        <dbReference type="SAM" id="MobiDB-lite"/>
    </source>
</evidence>
<name>A0A1G4MJS3_LACFM</name>
<keyword evidence="5" id="KW-1185">Reference proteome</keyword>
<accession>A0A1G4MJS3</accession>
<dbReference type="CDD" id="cd02989">
    <property type="entry name" value="Phd_like_TxnDC9"/>
    <property type="match status" value="1"/>
</dbReference>
<gene>
    <name evidence="4" type="ORF">LAFE_0H06502G</name>
</gene>
<dbReference type="InterPro" id="IPR024253">
    <property type="entry name" value="Phosducin_thioredoxin-like_dom"/>
</dbReference>
<dbReference type="SUPFAM" id="SSF52833">
    <property type="entry name" value="Thioredoxin-like"/>
    <property type="match status" value="1"/>
</dbReference>
<dbReference type="AlphaFoldDB" id="A0A1G4MJS3"/>
<feature type="domain" description="Phosducin" evidence="3">
    <location>
        <begin position="13"/>
        <end position="202"/>
    </location>
</feature>
<dbReference type="OrthoDB" id="10257948at2759"/>
<dbReference type="PANTHER" id="PTHR21148">
    <property type="entry name" value="THIOREDOXIN DOMAIN-CONTAINING PROTEIN 9"/>
    <property type="match status" value="1"/>
</dbReference>
<evidence type="ECO:0000313" key="4">
    <source>
        <dbReference type="EMBL" id="SCW04126.1"/>
    </source>
</evidence>
<dbReference type="STRING" id="4955.A0A1G4MJS3"/>
<proteinExistence type="inferred from homology"/>
<comment type="similarity">
    <text evidence="1">Belongs to the phosducin family.</text>
</comment>
<evidence type="ECO:0000313" key="5">
    <source>
        <dbReference type="Proteomes" id="UP000190831"/>
    </source>
</evidence>
<evidence type="ECO:0000259" key="3">
    <source>
        <dbReference type="Pfam" id="PF02114"/>
    </source>
</evidence>
<reference evidence="4 5" key="1">
    <citation type="submission" date="2016-03" db="EMBL/GenBank/DDBJ databases">
        <authorList>
            <person name="Devillers H."/>
        </authorList>
    </citation>
    <scope>NUCLEOTIDE SEQUENCE [LARGE SCALE GENOMIC DNA]</scope>
    <source>
        <strain evidence="4">CBS 6772</strain>
    </source>
</reference>
<dbReference type="EMBL" id="LT598491">
    <property type="protein sequence ID" value="SCW04126.1"/>
    <property type="molecule type" value="Genomic_DNA"/>
</dbReference>
<protein>
    <submittedName>
        <fullName evidence="4">LAFE_0H06502g1_1</fullName>
    </submittedName>
</protein>
<evidence type="ECO:0000256" key="1">
    <source>
        <dbReference type="ARBA" id="ARBA00009686"/>
    </source>
</evidence>
<dbReference type="Gene3D" id="3.40.30.10">
    <property type="entry name" value="Glutaredoxin"/>
    <property type="match status" value="1"/>
</dbReference>
<feature type="region of interest" description="Disordered" evidence="2">
    <location>
        <begin position="1"/>
        <end position="26"/>
    </location>
</feature>